<keyword evidence="1" id="KW-0805">Transcription regulation</keyword>
<keyword evidence="2" id="KW-0804">Transcription</keyword>
<dbReference type="OrthoDB" id="1639802at2"/>
<dbReference type="EMBL" id="MJIE01000001">
    <property type="protein sequence ID" value="OLR55553.1"/>
    <property type="molecule type" value="Genomic_DNA"/>
</dbReference>
<evidence type="ECO:0000256" key="1">
    <source>
        <dbReference type="ARBA" id="ARBA00023015"/>
    </source>
</evidence>
<dbReference type="Proteomes" id="UP000187404">
    <property type="component" value="Unassembled WGS sequence"/>
</dbReference>
<keyword evidence="4" id="KW-1185">Reference proteome</keyword>
<gene>
    <name evidence="3" type="ORF">BHK98_05445</name>
</gene>
<accession>A0A1Q9JH63</accession>
<comment type="caution">
    <text evidence="3">The sequence shown here is derived from an EMBL/GenBank/DDBJ whole genome shotgun (WGS) entry which is preliminary data.</text>
</comment>
<name>A0A1Q9JH63_9FIRM</name>
<evidence type="ECO:0000256" key="2">
    <source>
        <dbReference type="ARBA" id="ARBA00023163"/>
    </source>
</evidence>
<sequence length="575" mass="66900">MKFTALPGTFEFPEYRQLYLTVKMCSSDQPLTFIDIEEEMHISHSSLELALDKISDLYSKREPYIKIIHTRGSFAFEEDELKRRKVLNLHMLSLWNYHGIGSALYSDEIFDSETSELAINAVRAALKKYGLRMQDAGVISLILSVVIAYHRVMHGHFLPQASAVVKADIAVYRAVREILGALESHYSFLFNAEEYDALYQQIRSNLFYLDPHYRSTGTTTYDTASINAASNYLRQIREYFKLDFSTDREFYMILIQYFSDIKSGAASNTQLTPEELRREYIISVPFARLFQNIAKKYLHRFLVETEIIQLASLISGVFLRHIRDSMDKRLRTVIACHMDYPTSWLLKQKIESAFGSRLYVTDVITINEKLSYDFSNVDLLLITAMLDPVKIPDMDTLQITFRLNAQDRREISHYLSHHILYKKANQDNEAIRKLISQADWLQETQFSSTDDMLHLLACRLSGTKEEQQILFNEFTMQERYTTYSVLKGIVFVYSLIPSQETRLSVIRLDNACLWGKNKVSLIIGGCFSRNEMEFIPKMCQLFYQQMRSCTEYSETKNKAEFIRLIETYQNSDTAV</sequence>
<protein>
    <recommendedName>
        <fullName evidence="5">Mga helix-turn-helix domain-containing protein</fullName>
    </recommendedName>
</protein>
<dbReference type="PANTHER" id="PTHR30185">
    <property type="entry name" value="CRYPTIC BETA-GLUCOSIDE BGL OPERON ANTITERMINATOR"/>
    <property type="match status" value="1"/>
</dbReference>
<dbReference type="AlphaFoldDB" id="A0A1Q9JH63"/>
<dbReference type="InterPro" id="IPR050661">
    <property type="entry name" value="BglG_antiterminators"/>
</dbReference>
<dbReference type="PANTHER" id="PTHR30185:SF18">
    <property type="entry name" value="TRANSCRIPTIONAL REGULATOR MTLR"/>
    <property type="match status" value="1"/>
</dbReference>
<proteinExistence type="predicted"/>
<evidence type="ECO:0000313" key="4">
    <source>
        <dbReference type="Proteomes" id="UP000187404"/>
    </source>
</evidence>
<dbReference type="RefSeq" id="WP_075712547.1">
    <property type="nucleotide sequence ID" value="NZ_MJIE01000001.1"/>
</dbReference>
<evidence type="ECO:0000313" key="3">
    <source>
        <dbReference type="EMBL" id="OLR55553.1"/>
    </source>
</evidence>
<evidence type="ECO:0008006" key="5">
    <source>
        <dbReference type="Google" id="ProtNLM"/>
    </source>
</evidence>
<dbReference type="STRING" id="1261640.BHK98_05445"/>
<organism evidence="3 4">
    <name type="scientific">Hornefia porci</name>
    <dbReference type="NCBI Taxonomy" id="2652292"/>
    <lineage>
        <taxon>Bacteria</taxon>
        <taxon>Bacillati</taxon>
        <taxon>Bacillota</taxon>
        <taxon>Clostridia</taxon>
        <taxon>Peptostreptococcales</taxon>
        <taxon>Anaerovoracaceae</taxon>
        <taxon>Hornefia</taxon>
    </lineage>
</organism>
<reference evidence="3 4" key="1">
    <citation type="journal article" date="2016" name="Appl. Environ. Microbiol.">
        <title>Function and Phylogeny of Bacterial Butyryl Coenzyme A:Acetate Transferases and Their Diversity in the Proximal Colon of Swine.</title>
        <authorList>
            <person name="Trachsel J."/>
            <person name="Bayles D.O."/>
            <person name="Looft T."/>
            <person name="Levine U.Y."/>
            <person name="Allen H.K."/>
        </authorList>
    </citation>
    <scope>NUCLEOTIDE SEQUENCE [LARGE SCALE GENOMIC DNA]</scope>
    <source>
        <strain evidence="3 4">68-3-10</strain>
    </source>
</reference>